<sequence length="195" mass="21842">MHLVKLLLGVVVAAKTAAASFDECKNQATRWDYWWYGSGPLYRCTDGNTCHLSHIDSKTIGWSVTSGLSVTFNIAKAAAVAFQNSYTFTESTTTSDTYSVDYSPPKTERLWIKQWFAVTDMDCQQCDWVCSPIGSVSANDTIDGSLEQRGQHCEKACDPYQHTVTWVPCKDSNCIEYQFSDAYGQCDHSNHCQQN</sequence>
<organism evidence="2 3">
    <name type="scientific">Trichoderma asperellum (strain ATCC 204424 / CBS 433.97 / NBRC 101777)</name>
    <dbReference type="NCBI Taxonomy" id="1042311"/>
    <lineage>
        <taxon>Eukaryota</taxon>
        <taxon>Fungi</taxon>
        <taxon>Dikarya</taxon>
        <taxon>Ascomycota</taxon>
        <taxon>Pezizomycotina</taxon>
        <taxon>Sordariomycetes</taxon>
        <taxon>Hypocreomycetidae</taxon>
        <taxon>Hypocreales</taxon>
        <taxon>Hypocreaceae</taxon>
        <taxon>Trichoderma</taxon>
    </lineage>
</organism>
<dbReference type="AlphaFoldDB" id="A0A2T3YQA3"/>
<evidence type="ECO:0000256" key="1">
    <source>
        <dbReference type="SAM" id="SignalP"/>
    </source>
</evidence>
<evidence type="ECO:0000313" key="2">
    <source>
        <dbReference type="EMBL" id="PTB34745.1"/>
    </source>
</evidence>
<accession>A0A2T3YQA3</accession>
<feature type="signal peptide" evidence="1">
    <location>
        <begin position="1"/>
        <end position="18"/>
    </location>
</feature>
<proteinExistence type="predicted"/>
<dbReference type="EMBL" id="KZ679306">
    <property type="protein sequence ID" value="PTB34745.1"/>
    <property type="molecule type" value="Genomic_DNA"/>
</dbReference>
<dbReference type="Proteomes" id="UP000240493">
    <property type="component" value="Unassembled WGS sequence"/>
</dbReference>
<protein>
    <submittedName>
        <fullName evidence="2">Uncharacterized protein</fullName>
    </submittedName>
</protein>
<feature type="chain" id="PRO_5015462985" evidence="1">
    <location>
        <begin position="19"/>
        <end position="195"/>
    </location>
</feature>
<keyword evidence="3" id="KW-1185">Reference proteome</keyword>
<keyword evidence="1" id="KW-0732">Signal</keyword>
<reference evidence="2 3" key="1">
    <citation type="submission" date="2016-07" db="EMBL/GenBank/DDBJ databases">
        <title>Multiple horizontal gene transfer events from other fungi enriched the ability of initially mycotrophic Trichoderma (Ascomycota) to feed on dead plant biomass.</title>
        <authorList>
            <consortium name="DOE Joint Genome Institute"/>
            <person name="Aerts A."/>
            <person name="Atanasova L."/>
            <person name="Chenthamara K."/>
            <person name="Zhang J."/>
            <person name="Grujic M."/>
            <person name="Henrissat B."/>
            <person name="Kuo A."/>
            <person name="Salamov A."/>
            <person name="Lipzen A."/>
            <person name="Labutti K."/>
            <person name="Barry K."/>
            <person name="Miao Y."/>
            <person name="Rahimi M.J."/>
            <person name="Shen Q."/>
            <person name="Grigoriev I.V."/>
            <person name="Kubicek C.P."/>
            <person name="Druzhinina I.S."/>
        </authorList>
    </citation>
    <scope>NUCLEOTIDE SEQUENCE [LARGE SCALE GENOMIC DNA]</scope>
    <source>
        <strain evidence="2 3">CBS 433.97</strain>
    </source>
</reference>
<gene>
    <name evidence="2" type="ORF">M441DRAFT_63211</name>
</gene>
<name>A0A2T3YQA3_TRIA4</name>
<evidence type="ECO:0000313" key="3">
    <source>
        <dbReference type="Proteomes" id="UP000240493"/>
    </source>
</evidence>
<dbReference type="OrthoDB" id="4862028at2759"/>